<evidence type="ECO:0000256" key="3">
    <source>
        <dbReference type="ARBA" id="ARBA00022964"/>
    </source>
</evidence>
<dbReference type="GO" id="GO:0005506">
    <property type="term" value="F:iron ion binding"/>
    <property type="evidence" value="ECO:0007669"/>
    <property type="project" value="InterPro"/>
</dbReference>
<evidence type="ECO:0000256" key="2">
    <source>
        <dbReference type="ARBA" id="ARBA00022723"/>
    </source>
</evidence>
<organism evidence="8 9">
    <name type="scientific">Aspergillus taichungensis</name>
    <dbReference type="NCBI Taxonomy" id="482145"/>
    <lineage>
        <taxon>Eukaryota</taxon>
        <taxon>Fungi</taxon>
        <taxon>Dikarya</taxon>
        <taxon>Ascomycota</taxon>
        <taxon>Pezizomycotina</taxon>
        <taxon>Eurotiomycetes</taxon>
        <taxon>Eurotiomycetidae</taxon>
        <taxon>Eurotiales</taxon>
        <taxon>Aspergillaceae</taxon>
        <taxon>Aspergillus</taxon>
        <taxon>Aspergillus subgen. Circumdati</taxon>
    </lineage>
</organism>
<dbReference type="AlphaFoldDB" id="A0A2J5HN77"/>
<keyword evidence="3" id="KW-0223">Dioxygenase</keyword>
<dbReference type="OrthoDB" id="420380at2759"/>
<comment type="cofactor">
    <cofactor evidence="1">
        <name>L-ascorbate</name>
        <dbReference type="ChEBI" id="CHEBI:38290"/>
    </cofactor>
</comment>
<evidence type="ECO:0000256" key="4">
    <source>
        <dbReference type="ARBA" id="ARBA00023002"/>
    </source>
</evidence>
<dbReference type="PANTHER" id="PTHR10869:SF246">
    <property type="entry name" value="TRANSMEMBRANE PROLYL 4-HYDROXYLASE"/>
    <property type="match status" value="1"/>
</dbReference>
<keyword evidence="4" id="KW-0560">Oxidoreductase</keyword>
<evidence type="ECO:0000256" key="6">
    <source>
        <dbReference type="SAM" id="MobiDB-lite"/>
    </source>
</evidence>
<evidence type="ECO:0000259" key="7">
    <source>
        <dbReference type="SMART" id="SM00702"/>
    </source>
</evidence>
<accession>A0A2J5HN77</accession>
<keyword evidence="9" id="KW-1185">Reference proteome</keyword>
<reference evidence="9" key="1">
    <citation type="submission" date="2017-12" db="EMBL/GenBank/DDBJ databases">
        <authorList>
            <consortium name="DOE Joint Genome Institute"/>
            <person name="Mondo S.J."/>
            <person name="Kjaerbolling I."/>
            <person name="Vesth T.C."/>
            <person name="Frisvad J.C."/>
            <person name="Nybo J.L."/>
            <person name="Theobald S."/>
            <person name="Kuo A."/>
            <person name="Bowyer P."/>
            <person name="Matsuda Y."/>
            <person name="Lyhne E.K."/>
            <person name="Kogle M.E."/>
            <person name="Clum A."/>
            <person name="Lipzen A."/>
            <person name="Salamov A."/>
            <person name="Ngan C.Y."/>
            <person name="Daum C."/>
            <person name="Chiniquy J."/>
            <person name="Barry K."/>
            <person name="LaButti K."/>
            <person name="Haridas S."/>
            <person name="Simmons B.A."/>
            <person name="Magnuson J.K."/>
            <person name="Mortensen U.H."/>
            <person name="Larsen T.O."/>
            <person name="Grigoriev I.V."/>
            <person name="Baker S.E."/>
            <person name="Andersen M.R."/>
            <person name="Nordberg H.P."/>
            <person name="Cantor M.N."/>
            <person name="Hua S.X."/>
        </authorList>
    </citation>
    <scope>NUCLEOTIDE SEQUENCE [LARGE SCALE GENOMIC DNA]</scope>
    <source>
        <strain evidence="9">IBT 19404</strain>
    </source>
</reference>
<dbReference type="PANTHER" id="PTHR10869">
    <property type="entry name" value="PROLYL 4-HYDROXYLASE ALPHA SUBUNIT"/>
    <property type="match status" value="1"/>
</dbReference>
<feature type="compositionally biased region" description="Low complexity" evidence="6">
    <location>
        <begin position="130"/>
        <end position="149"/>
    </location>
</feature>
<keyword evidence="2" id="KW-0479">Metal-binding</keyword>
<proteinExistence type="predicted"/>
<name>A0A2J5HN77_9EURO</name>
<dbReference type="GO" id="GO:0031418">
    <property type="term" value="F:L-ascorbic acid binding"/>
    <property type="evidence" value="ECO:0007669"/>
    <property type="project" value="InterPro"/>
</dbReference>
<evidence type="ECO:0000256" key="5">
    <source>
        <dbReference type="ARBA" id="ARBA00023004"/>
    </source>
</evidence>
<dbReference type="Proteomes" id="UP000235023">
    <property type="component" value="Unassembled WGS sequence"/>
</dbReference>
<feature type="domain" description="Prolyl 4-hydroxylase alpha subunit" evidence="7">
    <location>
        <begin position="111"/>
        <end position="329"/>
    </location>
</feature>
<dbReference type="InterPro" id="IPR044862">
    <property type="entry name" value="Pro_4_hyd_alph_FE2OG_OXY"/>
</dbReference>
<dbReference type="Gene3D" id="2.60.120.620">
    <property type="entry name" value="q2cbj1_9rhob like domain"/>
    <property type="match status" value="1"/>
</dbReference>
<sequence length="337" mass="37581">MITLNTLLSSLFYLLPLYLFVLAPLLRQYFPSDDTTTTTTTIPFDPFNNSPLIPSPAELATNPDAYDLPYLDPDFLSPDDPSSPSYSPPSSSDPLTCPQDTYKTHILSRTPLIIYIENFLSPAETTSLLSLTTPSNSTPNNNNNPQNQSGYTPSIVYDGTSQRIDPTRRLSDRALLPPTAAPVRCLTRRAASFQGWRPYLHIEPLWAQRYNVSGHYTHHYDWAGSAARGGDRATTFMVYLDDGCKGGGTNFPRLVRPVAREWCRFIECGGEGEEGKDGEKEEGITFKPIAGNAVFWENLRPDGSGYPETWHAALPVTEGVKVGLNIWSWYQPPRRKV</sequence>
<dbReference type="FunFam" id="2.60.120.620:FF:000027">
    <property type="entry name" value="Oxidoreductase, 2OG-Fe(II) oxygenase family family"/>
    <property type="match status" value="1"/>
</dbReference>
<dbReference type="EMBL" id="KZ559573">
    <property type="protein sequence ID" value="PLN78631.1"/>
    <property type="molecule type" value="Genomic_DNA"/>
</dbReference>
<evidence type="ECO:0000256" key="1">
    <source>
        <dbReference type="ARBA" id="ARBA00001961"/>
    </source>
</evidence>
<dbReference type="SMART" id="SM00702">
    <property type="entry name" value="P4Hc"/>
    <property type="match status" value="1"/>
</dbReference>
<dbReference type="InterPro" id="IPR045054">
    <property type="entry name" value="P4HA-like"/>
</dbReference>
<keyword evidence="5" id="KW-0408">Iron</keyword>
<dbReference type="InterPro" id="IPR006620">
    <property type="entry name" value="Pro_4_hyd_alph"/>
</dbReference>
<gene>
    <name evidence="8" type="ORF">BDW42DRAFT_140530</name>
</gene>
<evidence type="ECO:0000313" key="9">
    <source>
        <dbReference type="Proteomes" id="UP000235023"/>
    </source>
</evidence>
<feature type="region of interest" description="Disordered" evidence="6">
    <location>
        <begin position="130"/>
        <end position="157"/>
    </location>
</feature>
<feature type="compositionally biased region" description="Low complexity" evidence="6">
    <location>
        <begin position="70"/>
        <end position="95"/>
    </location>
</feature>
<dbReference type="Pfam" id="PF13640">
    <property type="entry name" value="2OG-FeII_Oxy_3"/>
    <property type="match status" value="1"/>
</dbReference>
<protein>
    <recommendedName>
        <fullName evidence="7">Prolyl 4-hydroxylase alpha subunit domain-containing protein</fullName>
    </recommendedName>
</protein>
<feature type="region of interest" description="Disordered" evidence="6">
    <location>
        <begin position="70"/>
        <end position="99"/>
    </location>
</feature>
<evidence type="ECO:0000313" key="8">
    <source>
        <dbReference type="EMBL" id="PLN78631.1"/>
    </source>
</evidence>
<dbReference type="GO" id="GO:0005783">
    <property type="term" value="C:endoplasmic reticulum"/>
    <property type="evidence" value="ECO:0007669"/>
    <property type="project" value="TreeGrafter"/>
</dbReference>
<dbReference type="GO" id="GO:0004656">
    <property type="term" value="F:procollagen-proline 4-dioxygenase activity"/>
    <property type="evidence" value="ECO:0007669"/>
    <property type="project" value="TreeGrafter"/>
</dbReference>